<accession>A0ABS6EGN9</accession>
<feature type="transmembrane region" description="Helical" evidence="1">
    <location>
        <begin position="73"/>
        <end position="91"/>
    </location>
</feature>
<keyword evidence="4" id="KW-1185">Reference proteome</keyword>
<dbReference type="Proteomes" id="UP000726170">
    <property type="component" value="Unassembled WGS sequence"/>
</dbReference>
<evidence type="ECO:0000313" key="3">
    <source>
        <dbReference type="EMBL" id="MBU5484371.1"/>
    </source>
</evidence>
<dbReference type="RefSeq" id="WP_216438850.1">
    <property type="nucleotide sequence ID" value="NZ_JAHLQF010000002.1"/>
</dbReference>
<evidence type="ECO:0000256" key="1">
    <source>
        <dbReference type="SAM" id="Phobius"/>
    </source>
</evidence>
<evidence type="ECO:0000259" key="2">
    <source>
        <dbReference type="Pfam" id="PF13791"/>
    </source>
</evidence>
<dbReference type="InterPro" id="IPR025672">
    <property type="entry name" value="Sigma_reg_C_dom"/>
</dbReference>
<keyword evidence="1" id="KW-0472">Membrane</keyword>
<evidence type="ECO:0000313" key="4">
    <source>
        <dbReference type="Proteomes" id="UP000726170"/>
    </source>
</evidence>
<proteinExistence type="predicted"/>
<name>A0ABS6EGN9_9CLOT</name>
<keyword evidence="1" id="KW-1133">Transmembrane helix</keyword>
<dbReference type="Pfam" id="PF13791">
    <property type="entry name" value="Sigma_reg_C"/>
    <property type="match status" value="1"/>
</dbReference>
<comment type="caution">
    <text evidence="3">The sequence shown here is derived from an EMBL/GenBank/DDBJ whole genome shotgun (WGS) entry which is preliminary data.</text>
</comment>
<organism evidence="3 4">
    <name type="scientific">Clostridium mobile</name>
    <dbReference type="NCBI Taxonomy" id="2841512"/>
    <lineage>
        <taxon>Bacteria</taxon>
        <taxon>Bacillati</taxon>
        <taxon>Bacillota</taxon>
        <taxon>Clostridia</taxon>
        <taxon>Eubacteriales</taxon>
        <taxon>Clostridiaceae</taxon>
        <taxon>Clostridium</taxon>
    </lineage>
</organism>
<dbReference type="EMBL" id="JAHLQF010000002">
    <property type="protein sequence ID" value="MBU5484371.1"/>
    <property type="molecule type" value="Genomic_DNA"/>
</dbReference>
<feature type="domain" description="Sigma factor regulator C-terminal" evidence="2">
    <location>
        <begin position="214"/>
        <end position="387"/>
    </location>
</feature>
<sequence length="397" mass="46102">MSFKDLLDKYNYGNLSEEEIKLIEEELDKYKSIQNYLSEGHDIDFEKDNVQANVNNETTILEKTANNKLRKTILSTISITFLILFTVYYVASSVVSSFYYNPSQKTFDQYSEDLYFDLRAFTELNSPGYTITTAPSKNLGFGVYNISFHRTNLFNDERRDVNAKIKRNILIGNLQDFPNDYHLGFMEIMYSDMFKSDPVETQNEKKNEVINYIKELNPLSYISANVIFKEDLSIEDFTKLKEKYSDTIKFKWAGVRTISKGERVYSLSGFNPNYFDGSITNDSADKDKYPYLQLFDYISEHRGPIGDGFMEEGYTKHFISLLRYASDRPKSVKVLESDYGGVKIEYYKNALNYVEKNGINIYGALVYAEARDLLEFINNEKITTIEINDVLPSKYIN</sequence>
<reference evidence="3 4" key="1">
    <citation type="submission" date="2021-06" db="EMBL/GenBank/DDBJ databases">
        <authorList>
            <person name="Sun Q."/>
            <person name="Li D."/>
        </authorList>
    </citation>
    <scope>NUCLEOTIDE SEQUENCE [LARGE SCALE GENOMIC DNA]</scope>
    <source>
        <strain evidence="3 4">MSJ-11</strain>
    </source>
</reference>
<gene>
    <name evidence="3" type="ORF">KQI86_08530</name>
</gene>
<protein>
    <submittedName>
        <fullName evidence="3">Anti-sigma factor C-terminal domain-containing protein</fullName>
    </submittedName>
</protein>
<keyword evidence="1" id="KW-0812">Transmembrane</keyword>